<feature type="compositionally biased region" description="Polar residues" evidence="1">
    <location>
        <begin position="138"/>
        <end position="158"/>
    </location>
</feature>
<dbReference type="Pfam" id="PF00188">
    <property type="entry name" value="CAP"/>
    <property type="match status" value="1"/>
</dbReference>
<protein>
    <submittedName>
        <fullName evidence="5">SCP domain-containing protein</fullName>
    </submittedName>
</protein>
<dbReference type="AlphaFoldDB" id="A0A0N5C4W4"/>
<dbReference type="SUPFAM" id="SSF55797">
    <property type="entry name" value="PR-1-like"/>
    <property type="match status" value="1"/>
</dbReference>
<dbReference type="SMART" id="SM00198">
    <property type="entry name" value="SCP"/>
    <property type="match status" value="1"/>
</dbReference>
<dbReference type="InterPro" id="IPR011049">
    <property type="entry name" value="Serralysin-like_metalloprot_C"/>
</dbReference>
<dbReference type="Gene3D" id="2.150.10.10">
    <property type="entry name" value="Serralysin-like metalloprotease, C-terminal"/>
    <property type="match status" value="1"/>
</dbReference>
<feature type="compositionally biased region" description="Polar residues" evidence="1">
    <location>
        <begin position="198"/>
        <end position="237"/>
    </location>
</feature>
<dbReference type="PANTHER" id="PTHR10334">
    <property type="entry name" value="CYSTEINE-RICH SECRETORY PROTEIN-RELATED"/>
    <property type="match status" value="1"/>
</dbReference>
<feature type="domain" description="SCP" evidence="3">
    <location>
        <begin position="279"/>
        <end position="408"/>
    </location>
</feature>
<dbReference type="InterPro" id="IPR001283">
    <property type="entry name" value="CRISP-related"/>
</dbReference>
<keyword evidence="4" id="KW-1185">Reference proteome</keyword>
<dbReference type="WBParaSite" id="SPAL_0001299300.1">
    <property type="protein sequence ID" value="SPAL_0001299300.1"/>
    <property type="gene ID" value="SPAL_0001299300"/>
</dbReference>
<feature type="region of interest" description="Disordered" evidence="1">
    <location>
        <begin position="119"/>
        <end position="250"/>
    </location>
</feature>
<proteinExistence type="predicted"/>
<sequence length="419" mass="48310">MKVYILLLTLINTLLSQEPPPLPLKRHSYVKAGNSPALYSKDHTHGNEVIPPQLPSKRFSYVIPNQNRVLRPQSIVNYSVKLYLARGMKFYECNRVTFSNQAQAEKYCAMLNKYELKKAEQNHRHHTSTIENRRKSLSRSNSDLTNRRNSISESSSFLRGSKNSFSGSKSSLSGISRSSLRQSLTESGNHLSPRRHSISGSNRDLSWERNSISGSTRDLSGRSFLSKSRESLNNNGIDNERNKQLHDKYTKQKPKSHQIWLRVWSSCSVECYSANYYDVYKQKVFTEINLYRQMHNALPIRISPKLSVIAQELADKYAMRQTLDVDKNSEYGILYEKSRIESAPTIIRDWYNTNEKYNFFLGKKNSKSARSFTQIVWATTTKFGIGVQHDSGYLYVVCVFSPKGNKKGEYKKNVHKWTN</sequence>
<feature type="chain" id="PRO_5005895458" evidence="2">
    <location>
        <begin position="17"/>
        <end position="419"/>
    </location>
</feature>
<dbReference type="InterPro" id="IPR014044">
    <property type="entry name" value="CAP_dom"/>
</dbReference>
<name>A0A0N5C4W4_STREA</name>
<dbReference type="InterPro" id="IPR035940">
    <property type="entry name" value="CAP_sf"/>
</dbReference>
<evidence type="ECO:0000256" key="1">
    <source>
        <dbReference type="SAM" id="MobiDB-lite"/>
    </source>
</evidence>
<feature type="signal peptide" evidence="2">
    <location>
        <begin position="1"/>
        <end position="16"/>
    </location>
</feature>
<feature type="compositionally biased region" description="Basic and acidic residues" evidence="1">
    <location>
        <begin position="238"/>
        <end position="250"/>
    </location>
</feature>
<evidence type="ECO:0000259" key="3">
    <source>
        <dbReference type="SMART" id="SM00198"/>
    </source>
</evidence>
<feature type="compositionally biased region" description="Low complexity" evidence="1">
    <location>
        <begin position="159"/>
        <end position="184"/>
    </location>
</feature>
<accession>A0A0N5C4W4</accession>
<evidence type="ECO:0000256" key="2">
    <source>
        <dbReference type="SAM" id="SignalP"/>
    </source>
</evidence>
<evidence type="ECO:0000313" key="5">
    <source>
        <dbReference type="WBParaSite" id="SPAL_0001299300.1"/>
    </source>
</evidence>
<dbReference type="Gene3D" id="3.40.33.10">
    <property type="entry name" value="CAP"/>
    <property type="match status" value="1"/>
</dbReference>
<keyword evidence="2" id="KW-0732">Signal</keyword>
<reference evidence="5" key="1">
    <citation type="submission" date="2017-02" db="UniProtKB">
        <authorList>
            <consortium name="WormBaseParasite"/>
        </authorList>
    </citation>
    <scope>IDENTIFICATION</scope>
</reference>
<organism evidence="4 5">
    <name type="scientific">Strongyloides papillosus</name>
    <name type="common">Intestinal threadworm</name>
    <dbReference type="NCBI Taxonomy" id="174720"/>
    <lineage>
        <taxon>Eukaryota</taxon>
        <taxon>Metazoa</taxon>
        <taxon>Ecdysozoa</taxon>
        <taxon>Nematoda</taxon>
        <taxon>Chromadorea</taxon>
        <taxon>Rhabditida</taxon>
        <taxon>Tylenchina</taxon>
        <taxon>Panagrolaimomorpha</taxon>
        <taxon>Strongyloidoidea</taxon>
        <taxon>Strongyloididae</taxon>
        <taxon>Strongyloides</taxon>
    </lineage>
</organism>
<dbReference type="Proteomes" id="UP000046392">
    <property type="component" value="Unplaced"/>
</dbReference>
<evidence type="ECO:0000313" key="4">
    <source>
        <dbReference type="Proteomes" id="UP000046392"/>
    </source>
</evidence>